<protein>
    <submittedName>
        <fullName evidence="1">Uncharacterized protein</fullName>
    </submittedName>
</protein>
<keyword evidence="2" id="KW-1185">Reference proteome</keyword>
<sequence>MFNLLGLPRELRDDIYQSTLTEPKRVKEHFLHAAKEHEDFSFAHGPLLGLLLTNKRVNHEYQDAIKRAELSQKLTLVLDTFYPPGLEGATRKCDEHLALKLRNVPTFEIIFKGPGSSPWLCELSASEVQRLWQMVRLSFVQKFLSTNVLTSMSLKVLGPVVCGRDVGNTLAAFHSSLRESGKILCGVGGSDIAYPMLLAGIKVFYEIEMRMSLYQVPRYHRDVPAHDLLYHGHNRAVYRAIPSPSRYTLHGFEFELLQPEKVADFERLYLETRG</sequence>
<organism evidence="1 2">
    <name type="scientific">Cercospora zeae-maydis SCOH1-5</name>
    <dbReference type="NCBI Taxonomy" id="717836"/>
    <lineage>
        <taxon>Eukaryota</taxon>
        <taxon>Fungi</taxon>
        <taxon>Dikarya</taxon>
        <taxon>Ascomycota</taxon>
        <taxon>Pezizomycotina</taxon>
        <taxon>Dothideomycetes</taxon>
        <taxon>Dothideomycetidae</taxon>
        <taxon>Mycosphaerellales</taxon>
        <taxon>Mycosphaerellaceae</taxon>
        <taxon>Cercospora</taxon>
    </lineage>
</organism>
<dbReference type="EMBL" id="ML992662">
    <property type="protein sequence ID" value="KAF2218021.1"/>
    <property type="molecule type" value="Genomic_DNA"/>
</dbReference>
<dbReference type="Proteomes" id="UP000799539">
    <property type="component" value="Unassembled WGS sequence"/>
</dbReference>
<accession>A0A6A6FX82</accession>
<dbReference type="OrthoDB" id="3639378at2759"/>
<gene>
    <name evidence="1" type="ORF">CERZMDRAFT_92646</name>
</gene>
<evidence type="ECO:0000313" key="2">
    <source>
        <dbReference type="Proteomes" id="UP000799539"/>
    </source>
</evidence>
<name>A0A6A6FX82_9PEZI</name>
<reference evidence="1" key="1">
    <citation type="journal article" date="2020" name="Stud. Mycol.">
        <title>101 Dothideomycetes genomes: a test case for predicting lifestyles and emergence of pathogens.</title>
        <authorList>
            <person name="Haridas S."/>
            <person name="Albert R."/>
            <person name="Binder M."/>
            <person name="Bloem J."/>
            <person name="Labutti K."/>
            <person name="Salamov A."/>
            <person name="Andreopoulos B."/>
            <person name="Baker S."/>
            <person name="Barry K."/>
            <person name="Bills G."/>
            <person name="Bluhm B."/>
            <person name="Cannon C."/>
            <person name="Castanera R."/>
            <person name="Culley D."/>
            <person name="Daum C."/>
            <person name="Ezra D."/>
            <person name="Gonzalez J."/>
            <person name="Henrissat B."/>
            <person name="Kuo A."/>
            <person name="Liang C."/>
            <person name="Lipzen A."/>
            <person name="Lutzoni F."/>
            <person name="Magnuson J."/>
            <person name="Mondo S."/>
            <person name="Nolan M."/>
            <person name="Ohm R."/>
            <person name="Pangilinan J."/>
            <person name="Park H.-J."/>
            <person name="Ramirez L."/>
            <person name="Alfaro M."/>
            <person name="Sun H."/>
            <person name="Tritt A."/>
            <person name="Yoshinaga Y."/>
            <person name="Zwiers L.-H."/>
            <person name="Turgeon B."/>
            <person name="Goodwin S."/>
            <person name="Spatafora J."/>
            <person name="Crous P."/>
            <person name="Grigoriev I."/>
        </authorList>
    </citation>
    <scope>NUCLEOTIDE SEQUENCE</scope>
    <source>
        <strain evidence="1">SCOH1-5</strain>
    </source>
</reference>
<proteinExistence type="predicted"/>
<dbReference type="AlphaFoldDB" id="A0A6A6FX82"/>
<evidence type="ECO:0000313" key="1">
    <source>
        <dbReference type="EMBL" id="KAF2218021.1"/>
    </source>
</evidence>